<protein>
    <submittedName>
        <fullName evidence="7">ABC transporter substrate-binding protein</fullName>
    </submittedName>
</protein>
<evidence type="ECO:0000256" key="1">
    <source>
        <dbReference type="ARBA" id="ARBA00004196"/>
    </source>
</evidence>
<comment type="subcellular location">
    <subcellularLocation>
        <location evidence="1">Cell envelope</location>
    </subcellularLocation>
</comment>
<dbReference type="Gene3D" id="3.10.105.10">
    <property type="entry name" value="Dipeptide-binding Protein, Domain 3"/>
    <property type="match status" value="1"/>
</dbReference>
<feature type="chain" id="PRO_5047284555" evidence="5">
    <location>
        <begin position="24"/>
        <end position="539"/>
    </location>
</feature>
<dbReference type="RefSeq" id="WP_203829105.1">
    <property type="nucleotide sequence ID" value="NZ_BAAATY010000038.1"/>
</dbReference>
<dbReference type="InterPro" id="IPR039424">
    <property type="entry name" value="SBP_5"/>
</dbReference>
<evidence type="ECO:0000256" key="3">
    <source>
        <dbReference type="ARBA" id="ARBA00022448"/>
    </source>
</evidence>
<dbReference type="PROSITE" id="PS51257">
    <property type="entry name" value="PROKAR_LIPOPROTEIN"/>
    <property type="match status" value="1"/>
</dbReference>
<keyword evidence="3" id="KW-0813">Transport</keyword>
<dbReference type="PANTHER" id="PTHR30290:SF10">
    <property type="entry name" value="PERIPLASMIC OLIGOPEPTIDE-BINDING PROTEIN-RELATED"/>
    <property type="match status" value="1"/>
</dbReference>
<dbReference type="PIRSF" id="PIRSF002741">
    <property type="entry name" value="MppA"/>
    <property type="match status" value="1"/>
</dbReference>
<dbReference type="SUPFAM" id="SSF53850">
    <property type="entry name" value="Periplasmic binding protein-like II"/>
    <property type="match status" value="1"/>
</dbReference>
<feature type="domain" description="Solute-binding protein family 5" evidence="6">
    <location>
        <begin position="77"/>
        <end position="446"/>
    </location>
</feature>
<dbReference type="InterPro" id="IPR000914">
    <property type="entry name" value="SBP_5_dom"/>
</dbReference>
<evidence type="ECO:0000259" key="6">
    <source>
        <dbReference type="Pfam" id="PF00496"/>
    </source>
</evidence>
<keyword evidence="4 5" id="KW-0732">Signal</keyword>
<evidence type="ECO:0000256" key="2">
    <source>
        <dbReference type="ARBA" id="ARBA00005695"/>
    </source>
</evidence>
<gene>
    <name evidence="7" type="ORF">Apa02nite_073080</name>
</gene>
<comment type="caution">
    <text evidence="7">The sequence shown here is derived from an EMBL/GenBank/DDBJ whole genome shotgun (WGS) entry which is preliminary data.</text>
</comment>
<comment type="similarity">
    <text evidence="2">Belongs to the bacterial solute-binding protein 5 family.</text>
</comment>
<accession>A0ABQ4BLS3</accession>
<dbReference type="Pfam" id="PF00496">
    <property type="entry name" value="SBP_bac_5"/>
    <property type="match status" value="1"/>
</dbReference>
<evidence type="ECO:0000313" key="8">
    <source>
        <dbReference type="Proteomes" id="UP000624709"/>
    </source>
</evidence>
<reference evidence="7 8" key="1">
    <citation type="submission" date="2021-01" db="EMBL/GenBank/DDBJ databases">
        <title>Whole genome shotgun sequence of Actinoplanes palleronii NBRC 14916.</title>
        <authorList>
            <person name="Komaki H."/>
            <person name="Tamura T."/>
        </authorList>
    </citation>
    <scope>NUCLEOTIDE SEQUENCE [LARGE SCALE GENOMIC DNA]</scope>
    <source>
        <strain evidence="7 8">NBRC 14916</strain>
    </source>
</reference>
<dbReference type="CDD" id="cd08492">
    <property type="entry name" value="PBP2_NikA_DppA_OppA_like_15"/>
    <property type="match status" value="1"/>
</dbReference>
<keyword evidence="8" id="KW-1185">Reference proteome</keyword>
<name>A0ABQ4BLS3_9ACTN</name>
<sequence length="539" mass="57830">MKRYVAVAAAAGLLALSGCGDNAASSAEAQKTLKVSFWPDNPTFSCIDPFQVYWIESRSIIRNFADSLTDQDPATGKIVPWLATSWEISKDGLTYTFKLRDGVTFANGKKLDAQAVADNVKGWIETVKATNGAAYGASYIQGLTGATVVDPLTVELDLSKPNSSFLQATSTTNLAITDPAEFALTPADRCTGKGVVGSGLFALDHYTAKVETVLTKRAGYAWGSALSTNTGEAKLDKVLFNYVAEDSVRTGNLVSGATDVAWPRNPFSPQDETLITKSGDKVEKRALPGVAYNLYGNTTAGHPLADPLIRQALNKAIDRKTYATTIFGADYPTVEGPFETTTPYFKSLAAKLAYDPEGAKKILDQAGWVPGADGIRAKAGKQLTIDYPITVGAAGPELLQAQLKQVGIDLKLRTLTTAQQATYLKEGSYDLTSTYFTRADPGALQFILNPEVANSKALATNATTPDVTKKVQDLFAKALQTTDAKQTEQAYAELQDYLVDQSVTIPLFERVQKAGVSSKVHGFAFTSESFLKLNDVTKD</sequence>
<dbReference type="InterPro" id="IPR030678">
    <property type="entry name" value="Peptide/Ni-bd"/>
</dbReference>
<dbReference type="PANTHER" id="PTHR30290">
    <property type="entry name" value="PERIPLASMIC BINDING COMPONENT OF ABC TRANSPORTER"/>
    <property type="match status" value="1"/>
</dbReference>
<proteinExistence type="inferred from homology"/>
<evidence type="ECO:0000256" key="5">
    <source>
        <dbReference type="SAM" id="SignalP"/>
    </source>
</evidence>
<feature type="signal peptide" evidence="5">
    <location>
        <begin position="1"/>
        <end position="23"/>
    </location>
</feature>
<evidence type="ECO:0000313" key="7">
    <source>
        <dbReference type="EMBL" id="GIE71200.1"/>
    </source>
</evidence>
<organism evidence="7 8">
    <name type="scientific">Actinoplanes palleronii</name>
    <dbReference type="NCBI Taxonomy" id="113570"/>
    <lineage>
        <taxon>Bacteria</taxon>
        <taxon>Bacillati</taxon>
        <taxon>Actinomycetota</taxon>
        <taxon>Actinomycetes</taxon>
        <taxon>Micromonosporales</taxon>
        <taxon>Micromonosporaceae</taxon>
        <taxon>Actinoplanes</taxon>
    </lineage>
</organism>
<dbReference type="EMBL" id="BOMS01000121">
    <property type="protein sequence ID" value="GIE71200.1"/>
    <property type="molecule type" value="Genomic_DNA"/>
</dbReference>
<dbReference type="Gene3D" id="3.40.190.10">
    <property type="entry name" value="Periplasmic binding protein-like II"/>
    <property type="match status" value="1"/>
</dbReference>
<dbReference type="Proteomes" id="UP000624709">
    <property type="component" value="Unassembled WGS sequence"/>
</dbReference>
<evidence type="ECO:0000256" key="4">
    <source>
        <dbReference type="ARBA" id="ARBA00022729"/>
    </source>
</evidence>